<feature type="region of interest" description="Disordered" evidence="1">
    <location>
        <begin position="36"/>
        <end position="63"/>
    </location>
</feature>
<proteinExistence type="predicted"/>
<evidence type="ECO:0000313" key="2">
    <source>
        <dbReference type="EMBL" id="RNA60499.1"/>
    </source>
</evidence>
<evidence type="ECO:0000313" key="3">
    <source>
        <dbReference type="Proteomes" id="UP000278775"/>
    </source>
</evidence>
<organism evidence="2 3">
    <name type="scientific">Chryseobacterium nematophagum</name>
    <dbReference type="NCBI Taxonomy" id="2305228"/>
    <lineage>
        <taxon>Bacteria</taxon>
        <taxon>Pseudomonadati</taxon>
        <taxon>Bacteroidota</taxon>
        <taxon>Flavobacteriia</taxon>
        <taxon>Flavobacteriales</taxon>
        <taxon>Weeksellaceae</taxon>
        <taxon>Chryseobacterium group</taxon>
        <taxon>Chryseobacterium</taxon>
    </lineage>
</organism>
<dbReference type="Proteomes" id="UP000278775">
    <property type="component" value="Unassembled WGS sequence"/>
</dbReference>
<evidence type="ECO:0000256" key="1">
    <source>
        <dbReference type="SAM" id="MobiDB-lite"/>
    </source>
</evidence>
<reference evidence="2 3" key="1">
    <citation type="submission" date="2018-08" db="EMBL/GenBank/DDBJ databases">
        <title>Chryseobacterium nematophagum: a novel matrix digesting pathogen of nematodes.</title>
        <authorList>
            <person name="Page A."/>
            <person name="Roberts M."/>
            <person name="Felix M.-A."/>
            <person name="Weir W."/>
        </authorList>
    </citation>
    <scope>NUCLEOTIDE SEQUENCE [LARGE SCALE GENOMIC DNA]</scope>
    <source>
        <strain evidence="2 3">JUb129</strain>
    </source>
</reference>
<accession>A0A3M7TCY7</accession>
<dbReference type="Gene3D" id="3.90.210.10">
    <property type="entry name" value="Heat-Labile Enterotoxin, subunit A"/>
    <property type="match status" value="1"/>
</dbReference>
<sequence length="63" mass="6879">MGQNEWAAVDRIYPGNIVSAMPVTTSFNNLVPDGPPIFGSGQMRQNESFSRENSSYSPVGFQP</sequence>
<gene>
    <name evidence="2" type="ORF">D1631_18595</name>
</gene>
<comment type="caution">
    <text evidence="2">The sequence shown here is derived from an EMBL/GenBank/DDBJ whole genome shotgun (WGS) entry which is preliminary data.</text>
</comment>
<feature type="compositionally biased region" description="Polar residues" evidence="1">
    <location>
        <begin position="42"/>
        <end position="57"/>
    </location>
</feature>
<name>A0A3M7TCY7_9FLAO</name>
<dbReference type="EMBL" id="QWIU01000003">
    <property type="protein sequence ID" value="RNA60499.1"/>
    <property type="molecule type" value="Genomic_DNA"/>
</dbReference>
<dbReference type="AlphaFoldDB" id="A0A3M7TCY7"/>
<protein>
    <submittedName>
        <fullName evidence="2">Uncharacterized protein</fullName>
    </submittedName>
</protein>